<dbReference type="Proteomes" id="UP000002287">
    <property type="component" value="Plasmid pBVIE01"/>
</dbReference>
<reference evidence="3 4" key="1">
    <citation type="submission" date="2007-03" db="EMBL/GenBank/DDBJ databases">
        <title>Complete sequence of plasmid pBVIE01 of Burkholderia vietnamiensis G4.</title>
        <authorList>
            <consortium name="US DOE Joint Genome Institute"/>
            <person name="Copeland A."/>
            <person name="Lucas S."/>
            <person name="Lapidus A."/>
            <person name="Barry K."/>
            <person name="Detter J.C."/>
            <person name="Glavina del Rio T."/>
            <person name="Hammon N."/>
            <person name="Israni S."/>
            <person name="Dalin E."/>
            <person name="Tice H."/>
            <person name="Pitluck S."/>
            <person name="Chain P."/>
            <person name="Malfatti S."/>
            <person name="Shin M."/>
            <person name="Vergez L."/>
            <person name="Schmutz J."/>
            <person name="Larimer F."/>
            <person name="Land M."/>
            <person name="Hauser L."/>
            <person name="Kyrpides N."/>
            <person name="Tiedje J."/>
            <person name="Richardson P."/>
        </authorList>
    </citation>
    <scope>NUCLEOTIDE SEQUENCE [LARGE SCALE GENOMIC DNA]</scope>
    <source>
        <strain evidence="4">G4 / LMG 22486</strain>
        <plasmid evidence="3 4">pBVIE01</plasmid>
    </source>
</reference>
<organism evidence="3 4">
    <name type="scientific">Burkholderia vietnamiensis (strain G4 / LMG 22486)</name>
    <name type="common">Burkholderia cepacia (strain R1808)</name>
    <dbReference type="NCBI Taxonomy" id="269482"/>
    <lineage>
        <taxon>Bacteria</taxon>
        <taxon>Pseudomonadati</taxon>
        <taxon>Pseudomonadota</taxon>
        <taxon>Betaproteobacteria</taxon>
        <taxon>Burkholderiales</taxon>
        <taxon>Burkholderiaceae</taxon>
        <taxon>Burkholderia</taxon>
        <taxon>Burkholderia cepacia complex</taxon>
    </lineage>
</organism>
<evidence type="ECO:0000259" key="2">
    <source>
        <dbReference type="Pfam" id="PF26354"/>
    </source>
</evidence>
<dbReference type="InterPro" id="IPR058713">
    <property type="entry name" value="DMF_alpha_dom"/>
</dbReference>
<evidence type="ECO:0000313" key="4">
    <source>
        <dbReference type="Proteomes" id="UP000002287"/>
    </source>
</evidence>
<feature type="domain" description="N,N-dimethylformamidase alpha subunit" evidence="2">
    <location>
        <begin position="28"/>
        <end position="110"/>
    </location>
</feature>
<accession>A4JTF5</accession>
<dbReference type="HOGENOM" id="CLU_168796_0_0_4"/>
<protein>
    <recommendedName>
        <fullName evidence="2">N,N-dimethylformamidase alpha subunit domain-containing protein</fullName>
    </recommendedName>
</protein>
<proteinExistence type="predicted"/>
<dbReference type="AlphaFoldDB" id="A4JTF5"/>
<keyword evidence="3" id="KW-0614">Plasmid</keyword>
<dbReference type="EMBL" id="CP000617">
    <property type="protein sequence ID" value="ABO59558.1"/>
    <property type="molecule type" value="Genomic_DNA"/>
</dbReference>
<geneLocation type="plasmid" evidence="3 4">
    <name>pBVIE01</name>
</geneLocation>
<feature type="region of interest" description="Disordered" evidence="1">
    <location>
        <begin position="113"/>
        <end position="132"/>
    </location>
</feature>
<evidence type="ECO:0000313" key="3">
    <source>
        <dbReference type="EMBL" id="ABO59558.1"/>
    </source>
</evidence>
<gene>
    <name evidence="3" type="ordered locus">Bcep1808_6669</name>
</gene>
<dbReference type="KEGG" id="bvi:Bcep1808_6669"/>
<sequence>MESAMNDDQEHDLAPNRYKLQPEDLPYVNEFMAQPIGYHSPGLQRVLNVMRGGALRGKYVLVVLEPYRKWALGRLPGRRGDPVEIVEGVEYTDRIEAERDVFRRRWRELTGQELACSPAPTTHTQSERSTKE</sequence>
<evidence type="ECO:0000256" key="1">
    <source>
        <dbReference type="SAM" id="MobiDB-lite"/>
    </source>
</evidence>
<name>A4JTF5_BURVG</name>
<dbReference type="Pfam" id="PF26354">
    <property type="entry name" value="DMF_alpha"/>
    <property type="match status" value="1"/>
</dbReference>